<dbReference type="InterPro" id="IPR029251">
    <property type="entry name" value="Faap100"/>
</dbReference>
<evidence type="ECO:0000313" key="3">
    <source>
        <dbReference type="Proteomes" id="UP000008912"/>
    </source>
</evidence>
<dbReference type="GO" id="GO:0043240">
    <property type="term" value="C:Fanconi anaemia nuclear complex"/>
    <property type="evidence" value="ECO:0007669"/>
    <property type="project" value="InterPro"/>
</dbReference>
<reference evidence="2" key="2">
    <citation type="submission" date="2025-08" db="UniProtKB">
        <authorList>
            <consortium name="Ensembl"/>
        </authorList>
    </citation>
    <scope>IDENTIFICATION</scope>
</reference>
<keyword evidence="3" id="KW-1185">Reference proteome</keyword>
<evidence type="ECO:0000256" key="1">
    <source>
        <dbReference type="SAM" id="MobiDB-lite"/>
    </source>
</evidence>
<dbReference type="Ensembl" id="ENSAMET00000033080.1">
    <property type="protein sequence ID" value="ENSAMEP00000033308.1"/>
    <property type="gene ID" value="ENSAMEG00000029610.1"/>
</dbReference>
<dbReference type="PANTHER" id="PTHR14890">
    <property type="entry name" value="FANCONI ANEMIA CORE COMPLEX-ASSOCIATED PROTEIN 100"/>
    <property type="match status" value="1"/>
</dbReference>
<accession>A0A7N5K0P5</accession>
<dbReference type="InParanoid" id="A0A7N5K0P5"/>
<reference evidence="2" key="3">
    <citation type="submission" date="2025-09" db="UniProtKB">
        <authorList>
            <consortium name="Ensembl"/>
        </authorList>
    </citation>
    <scope>IDENTIFICATION</scope>
</reference>
<dbReference type="AlphaFoldDB" id="A0A7N5K0P5"/>
<dbReference type="GO" id="GO:0036297">
    <property type="term" value="P:interstrand cross-link repair"/>
    <property type="evidence" value="ECO:0007669"/>
    <property type="project" value="InterPro"/>
</dbReference>
<sequence length="92" mass="9979">PLPQTPQNRSRSGLPAPRRWLPAGAPLPGSGPREPASKQGPGVGPVPGCMREAVYRFPGQVWHLELSALRRLLYVLCAQKGIYSLPLDQASR</sequence>
<dbReference type="PANTHER" id="PTHR14890:SF1">
    <property type="entry name" value="FANCONI ANEMIA CORE COMPLEX-ASSOCIATED PROTEIN 100"/>
    <property type="match status" value="1"/>
</dbReference>
<evidence type="ECO:0000313" key="2">
    <source>
        <dbReference type="Ensembl" id="ENSAMEP00000033308.1"/>
    </source>
</evidence>
<dbReference type="Proteomes" id="UP000008912">
    <property type="component" value="Unassembled WGS sequence"/>
</dbReference>
<feature type="compositionally biased region" description="Low complexity" evidence="1">
    <location>
        <begin position="21"/>
        <end position="32"/>
    </location>
</feature>
<organism evidence="2 3">
    <name type="scientific">Ailuropoda melanoleuca</name>
    <name type="common">Giant panda</name>
    <dbReference type="NCBI Taxonomy" id="9646"/>
    <lineage>
        <taxon>Eukaryota</taxon>
        <taxon>Metazoa</taxon>
        <taxon>Chordata</taxon>
        <taxon>Craniata</taxon>
        <taxon>Vertebrata</taxon>
        <taxon>Euteleostomi</taxon>
        <taxon>Mammalia</taxon>
        <taxon>Eutheria</taxon>
        <taxon>Laurasiatheria</taxon>
        <taxon>Carnivora</taxon>
        <taxon>Caniformia</taxon>
        <taxon>Ursidae</taxon>
        <taxon>Ailuropoda</taxon>
    </lineage>
</organism>
<name>A0A7N5K0P5_AILME</name>
<feature type="compositionally biased region" description="Polar residues" evidence="1">
    <location>
        <begin position="1"/>
        <end position="11"/>
    </location>
</feature>
<feature type="region of interest" description="Disordered" evidence="1">
    <location>
        <begin position="1"/>
        <end position="45"/>
    </location>
</feature>
<proteinExistence type="predicted"/>
<reference evidence="2 3" key="1">
    <citation type="journal article" date="2010" name="Nature">
        <title>The sequence and de novo assembly of the giant panda genome.</title>
        <authorList>
            <person name="Li R."/>
            <person name="Fan W."/>
            <person name="Tian G."/>
            <person name="Zhu H."/>
            <person name="He L."/>
            <person name="Cai J."/>
            <person name="Huang Q."/>
            <person name="Cai Q."/>
            <person name="Li B."/>
            <person name="Bai Y."/>
            <person name="Zhang Z."/>
            <person name="Zhang Y."/>
            <person name="Wang W."/>
            <person name="Li J."/>
            <person name="Wei F."/>
            <person name="Li H."/>
            <person name="Jian M."/>
            <person name="Li J."/>
            <person name="Zhang Z."/>
            <person name="Nielsen R."/>
            <person name="Li D."/>
            <person name="Gu W."/>
            <person name="Yang Z."/>
            <person name="Xuan Z."/>
            <person name="Ryder O.A."/>
            <person name="Leung F.C."/>
            <person name="Zhou Y."/>
            <person name="Cao J."/>
            <person name="Sun X."/>
            <person name="Fu Y."/>
            <person name="Fang X."/>
            <person name="Guo X."/>
            <person name="Wang B."/>
            <person name="Hou R."/>
            <person name="Shen F."/>
            <person name="Mu B."/>
            <person name="Ni P."/>
            <person name="Lin R."/>
            <person name="Qian W."/>
            <person name="Wang G."/>
            <person name="Yu C."/>
            <person name="Nie W."/>
            <person name="Wang J."/>
            <person name="Wu Z."/>
            <person name="Liang H."/>
            <person name="Min J."/>
            <person name="Wu Q."/>
            <person name="Cheng S."/>
            <person name="Ruan J."/>
            <person name="Wang M."/>
            <person name="Shi Z."/>
            <person name="Wen M."/>
            <person name="Liu B."/>
            <person name="Ren X."/>
            <person name="Zheng H."/>
            <person name="Dong D."/>
            <person name="Cook K."/>
            <person name="Shan G."/>
            <person name="Zhang H."/>
            <person name="Kosiol C."/>
            <person name="Xie X."/>
            <person name="Lu Z."/>
            <person name="Zheng H."/>
            <person name="Li Y."/>
            <person name="Steiner C.C."/>
            <person name="Lam T.T."/>
            <person name="Lin S."/>
            <person name="Zhang Q."/>
            <person name="Li G."/>
            <person name="Tian J."/>
            <person name="Gong T."/>
            <person name="Liu H."/>
            <person name="Zhang D."/>
            <person name="Fang L."/>
            <person name="Ye C."/>
            <person name="Zhang J."/>
            <person name="Hu W."/>
            <person name="Xu A."/>
            <person name="Ren Y."/>
            <person name="Zhang G."/>
            <person name="Bruford M.W."/>
            <person name="Li Q."/>
            <person name="Ma L."/>
            <person name="Guo Y."/>
            <person name="An N."/>
            <person name="Hu Y."/>
            <person name="Zheng Y."/>
            <person name="Shi Y."/>
            <person name="Li Z."/>
            <person name="Liu Q."/>
            <person name="Chen Y."/>
            <person name="Zhao J."/>
            <person name="Qu N."/>
            <person name="Zhao S."/>
            <person name="Tian F."/>
            <person name="Wang X."/>
            <person name="Wang H."/>
            <person name="Xu L."/>
            <person name="Liu X."/>
            <person name="Vinar T."/>
            <person name="Wang Y."/>
            <person name="Lam T.W."/>
            <person name="Yiu S.M."/>
            <person name="Liu S."/>
            <person name="Zhang H."/>
            <person name="Li D."/>
            <person name="Huang Y."/>
            <person name="Wang X."/>
            <person name="Yang G."/>
            <person name="Jiang Z."/>
            <person name="Wang J."/>
            <person name="Qin N."/>
            <person name="Li L."/>
            <person name="Li J."/>
            <person name="Bolund L."/>
            <person name="Kristiansen K."/>
            <person name="Wong G.K."/>
            <person name="Olson M."/>
            <person name="Zhang X."/>
            <person name="Li S."/>
            <person name="Yang H."/>
            <person name="Wang J."/>
            <person name="Wang J."/>
        </authorList>
    </citation>
    <scope>NUCLEOTIDE SEQUENCE [LARGE SCALE GENOMIC DNA]</scope>
</reference>
<protein>
    <submittedName>
        <fullName evidence="2">Uncharacterized protein</fullName>
    </submittedName>
</protein>
<dbReference type="GO" id="GO:0005654">
    <property type="term" value="C:nucleoplasm"/>
    <property type="evidence" value="ECO:0007669"/>
    <property type="project" value="TreeGrafter"/>
</dbReference>